<name>A0ABX1VGR1_9PLAN</name>
<organism evidence="2 3">
    <name type="scientific">Alienimonas chondri</name>
    <dbReference type="NCBI Taxonomy" id="2681879"/>
    <lineage>
        <taxon>Bacteria</taxon>
        <taxon>Pseudomonadati</taxon>
        <taxon>Planctomycetota</taxon>
        <taxon>Planctomycetia</taxon>
        <taxon>Planctomycetales</taxon>
        <taxon>Planctomycetaceae</taxon>
        <taxon>Alienimonas</taxon>
    </lineage>
</organism>
<dbReference type="EMBL" id="WTPX01000136">
    <property type="protein sequence ID" value="NNJ27284.1"/>
    <property type="molecule type" value="Genomic_DNA"/>
</dbReference>
<feature type="region of interest" description="Disordered" evidence="1">
    <location>
        <begin position="290"/>
        <end position="309"/>
    </location>
</feature>
<feature type="compositionally biased region" description="Gly residues" evidence="1">
    <location>
        <begin position="31"/>
        <end position="40"/>
    </location>
</feature>
<proteinExistence type="predicted"/>
<feature type="compositionally biased region" description="Polar residues" evidence="1">
    <location>
        <begin position="1"/>
        <end position="10"/>
    </location>
</feature>
<keyword evidence="3" id="KW-1185">Reference proteome</keyword>
<evidence type="ECO:0000256" key="1">
    <source>
        <dbReference type="SAM" id="MobiDB-lite"/>
    </source>
</evidence>
<evidence type="ECO:0000313" key="3">
    <source>
        <dbReference type="Proteomes" id="UP000609651"/>
    </source>
</evidence>
<accession>A0ABX1VGR1</accession>
<reference evidence="2 3" key="1">
    <citation type="journal article" date="2020" name="Syst. Appl. Microbiol.">
        <title>Alienimonas chondri sp. nov., a novel planctomycete isolated from the biofilm of the red alga Chondrus crispus.</title>
        <authorList>
            <person name="Vitorino I."/>
            <person name="Albuquerque L."/>
            <person name="Wiegand S."/>
            <person name="Kallscheuer N."/>
            <person name="da Costa M.S."/>
            <person name="Lobo-da-Cunha A."/>
            <person name="Jogler C."/>
            <person name="Lage O.M."/>
        </authorList>
    </citation>
    <scope>NUCLEOTIDE SEQUENCE [LARGE SCALE GENOMIC DNA]</scope>
    <source>
        <strain evidence="2 3">LzC2</strain>
    </source>
</reference>
<feature type="region of interest" description="Disordered" evidence="1">
    <location>
        <begin position="200"/>
        <end position="261"/>
    </location>
</feature>
<dbReference type="RefSeq" id="WP_171189170.1">
    <property type="nucleotide sequence ID" value="NZ_WTPX01000136.1"/>
</dbReference>
<feature type="compositionally biased region" description="Acidic residues" evidence="1">
    <location>
        <begin position="203"/>
        <end position="229"/>
    </location>
</feature>
<dbReference type="Proteomes" id="UP000609651">
    <property type="component" value="Unassembled WGS sequence"/>
</dbReference>
<protein>
    <submittedName>
        <fullName evidence="2">Uncharacterized protein</fullName>
    </submittedName>
</protein>
<comment type="caution">
    <text evidence="2">The sequence shown here is derived from an EMBL/GenBank/DDBJ whole genome shotgun (WGS) entry which is preliminary data.</text>
</comment>
<feature type="region of interest" description="Disordered" evidence="1">
    <location>
        <begin position="126"/>
        <end position="179"/>
    </location>
</feature>
<feature type="region of interest" description="Disordered" evidence="1">
    <location>
        <begin position="1"/>
        <end position="43"/>
    </location>
</feature>
<feature type="compositionally biased region" description="Acidic residues" evidence="1">
    <location>
        <begin position="237"/>
        <end position="261"/>
    </location>
</feature>
<gene>
    <name evidence="2" type="ORF">LzC2_33860</name>
</gene>
<evidence type="ECO:0000313" key="2">
    <source>
        <dbReference type="EMBL" id="NNJ27284.1"/>
    </source>
</evidence>
<sequence length="437" mass="47278">MSVPSDNRPPNNRLGLPEDAPSGDGLPNHGPGNGGTGDGLPGLVPAAKTTLRLGPLVVSGEIDNTRPYAVCGWLKLRGQEHPLTLNLTGDAGEGLRGKRIRFEAAPGGVQIFTPPKLSESLAWQQVGPTGPMTLDRSEAPGQNGSLGPAAGLTPPASGPTPPRTSSQIARPNRERLRLEWDSQNGRVRLDLVGAAITELPSHDEDDDLDDPDLALTGDDADRDGEDDALLDLLGGSDQDDDEDDEFSDGGDLLFDDEDDDPFGLFDPDLQDALDDDADALDREAMPDLFGSGFGGFGDEDGDRPGGQFGEDLRRLEALIEGGAGVPIGQVFDPPLRLRRPDQLDDARVEAALKLLLSRLAEHGIALDVCEHFTPRQSYAYLLDEICPAELTHPELDPVRWVQHFSTSDSCPECEAEFEREFEEYERDRRRRGEDNED</sequence>